<dbReference type="GO" id="GO:0055085">
    <property type="term" value="P:transmembrane transport"/>
    <property type="evidence" value="ECO:0007669"/>
    <property type="project" value="InterPro"/>
</dbReference>
<comment type="subcellular location">
    <subcellularLocation>
        <location evidence="1">Cell membrane</location>
        <topology evidence="1">Multi-pass membrane protein</topology>
    </subcellularLocation>
</comment>
<comment type="similarity">
    <text evidence="2">Belongs to the auxin efflux carrier (TC 2.A.69) family.</text>
</comment>
<dbReference type="Proteomes" id="UP000284841">
    <property type="component" value="Unassembled WGS sequence"/>
</dbReference>
<evidence type="ECO:0000256" key="4">
    <source>
        <dbReference type="ARBA" id="ARBA00022475"/>
    </source>
</evidence>
<dbReference type="AlphaFoldDB" id="A0A415E1N7"/>
<feature type="transmembrane region" description="Helical" evidence="8">
    <location>
        <begin position="259"/>
        <end position="277"/>
    </location>
</feature>
<feature type="transmembrane region" description="Helical" evidence="8">
    <location>
        <begin position="289"/>
        <end position="308"/>
    </location>
</feature>
<dbReference type="PANTHER" id="PTHR36838:SF4">
    <property type="entry name" value="AUXIN EFFLUX CARRIER FAMILY PROTEIN"/>
    <property type="match status" value="1"/>
</dbReference>
<reference evidence="9 10" key="1">
    <citation type="submission" date="2018-08" db="EMBL/GenBank/DDBJ databases">
        <title>A genome reference for cultivated species of the human gut microbiota.</title>
        <authorList>
            <person name="Zou Y."/>
            <person name="Xue W."/>
            <person name="Luo G."/>
        </authorList>
    </citation>
    <scope>NUCLEOTIDE SEQUENCE [LARGE SCALE GENOMIC DNA]</scope>
    <source>
        <strain evidence="9 10">AM07-24</strain>
    </source>
</reference>
<dbReference type="PANTHER" id="PTHR36838">
    <property type="entry name" value="AUXIN EFFLUX CARRIER FAMILY PROTEIN"/>
    <property type="match status" value="1"/>
</dbReference>
<evidence type="ECO:0000313" key="9">
    <source>
        <dbReference type="EMBL" id="RHJ87565.1"/>
    </source>
</evidence>
<sequence length="315" mass="34699">MLENLIFCLNATIPVFLLMILGMVFMKFKLFDENFVKKMNAFVFKIALPVLVFKDLYQEDFYQVWDTKYVLYCFLTTAGSIVIVTAVSYFLKDKSVQGEFIQVAYRSSAAILGITLVENIYGNAGMTPLMIIGSVPLYNILAVIVLAVFKPEREPLDKKLFLKTGKGIITNPIILGILAGLIWSLIQIPVPSIIDKTVENVARIATPLGLMAMGASFDIKKALSSIKTAGLSTFIKLAGLVCLFVPVAVALGFREDKLVAALIMCGSPSTVSCYVMAKNMGHDGTLTSSTVMLTTFFSAFTLTLWLFILKSFHFL</sequence>
<feature type="transmembrane region" description="Helical" evidence="8">
    <location>
        <begin position="231"/>
        <end position="253"/>
    </location>
</feature>
<keyword evidence="7 8" id="KW-0472">Membrane</keyword>
<evidence type="ECO:0000313" key="10">
    <source>
        <dbReference type="Proteomes" id="UP000284841"/>
    </source>
</evidence>
<dbReference type="InterPro" id="IPR038770">
    <property type="entry name" value="Na+/solute_symporter_sf"/>
</dbReference>
<organism evidence="9 10">
    <name type="scientific">Emergencia timonensis</name>
    <dbReference type="NCBI Taxonomy" id="1776384"/>
    <lineage>
        <taxon>Bacteria</taxon>
        <taxon>Bacillati</taxon>
        <taxon>Bacillota</taxon>
        <taxon>Clostridia</taxon>
        <taxon>Peptostreptococcales</taxon>
        <taxon>Anaerovoracaceae</taxon>
        <taxon>Emergencia</taxon>
    </lineage>
</organism>
<evidence type="ECO:0000256" key="5">
    <source>
        <dbReference type="ARBA" id="ARBA00022692"/>
    </source>
</evidence>
<feature type="transmembrane region" description="Helical" evidence="8">
    <location>
        <begin position="69"/>
        <end position="91"/>
    </location>
</feature>
<protein>
    <submittedName>
        <fullName evidence="9">AEC family transporter</fullName>
    </submittedName>
</protein>
<dbReference type="InterPro" id="IPR004776">
    <property type="entry name" value="Mem_transp_PIN-like"/>
</dbReference>
<feature type="transmembrane region" description="Helical" evidence="8">
    <location>
        <begin position="103"/>
        <end position="122"/>
    </location>
</feature>
<dbReference type="STRING" id="1776384.GCA_900086585_01132"/>
<feature type="transmembrane region" description="Helical" evidence="8">
    <location>
        <begin position="128"/>
        <end position="149"/>
    </location>
</feature>
<feature type="transmembrane region" description="Helical" evidence="8">
    <location>
        <begin position="6"/>
        <end position="28"/>
    </location>
</feature>
<dbReference type="Gene3D" id="1.20.1530.20">
    <property type="match status" value="1"/>
</dbReference>
<keyword evidence="4" id="KW-1003">Cell membrane</keyword>
<proteinExistence type="inferred from homology"/>
<evidence type="ECO:0000256" key="7">
    <source>
        <dbReference type="ARBA" id="ARBA00023136"/>
    </source>
</evidence>
<evidence type="ECO:0000256" key="2">
    <source>
        <dbReference type="ARBA" id="ARBA00010145"/>
    </source>
</evidence>
<evidence type="ECO:0000256" key="3">
    <source>
        <dbReference type="ARBA" id="ARBA00022448"/>
    </source>
</evidence>
<evidence type="ECO:0000256" key="1">
    <source>
        <dbReference type="ARBA" id="ARBA00004651"/>
    </source>
</evidence>
<dbReference type="EMBL" id="QRMS01000003">
    <property type="protein sequence ID" value="RHJ87565.1"/>
    <property type="molecule type" value="Genomic_DNA"/>
</dbReference>
<comment type="caution">
    <text evidence="9">The sequence shown here is derived from an EMBL/GenBank/DDBJ whole genome shotgun (WGS) entry which is preliminary data.</text>
</comment>
<keyword evidence="5 8" id="KW-0812">Transmembrane</keyword>
<accession>A0A415E1N7</accession>
<dbReference type="OrthoDB" id="9794315at2"/>
<keyword evidence="6 8" id="KW-1133">Transmembrane helix</keyword>
<dbReference type="Pfam" id="PF03547">
    <property type="entry name" value="Mem_trans"/>
    <property type="match status" value="1"/>
</dbReference>
<evidence type="ECO:0000256" key="6">
    <source>
        <dbReference type="ARBA" id="ARBA00022989"/>
    </source>
</evidence>
<name>A0A415E1N7_9FIRM</name>
<keyword evidence="10" id="KW-1185">Reference proteome</keyword>
<feature type="transmembrane region" description="Helical" evidence="8">
    <location>
        <begin position="169"/>
        <end position="188"/>
    </location>
</feature>
<dbReference type="GO" id="GO:0005886">
    <property type="term" value="C:plasma membrane"/>
    <property type="evidence" value="ECO:0007669"/>
    <property type="project" value="UniProtKB-SubCell"/>
</dbReference>
<evidence type="ECO:0000256" key="8">
    <source>
        <dbReference type="SAM" id="Phobius"/>
    </source>
</evidence>
<keyword evidence="3" id="KW-0813">Transport</keyword>
<gene>
    <name evidence="9" type="ORF">DW099_12800</name>
</gene>
<dbReference type="RefSeq" id="WP_118335944.1">
    <property type="nucleotide sequence ID" value="NZ_AP025567.1"/>
</dbReference>